<dbReference type="Proteomes" id="UP000594638">
    <property type="component" value="Unassembled WGS sequence"/>
</dbReference>
<dbReference type="Gramene" id="OE9A016306T1">
    <property type="protein sequence ID" value="OE9A016306C1"/>
    <property type="gene ID" value="OE9A016306"/>
</dbReference>
<gene>
    <name evidence="2" type="ORF">OLEA9_A016306</name>
</gene>
<evidence type="ECO:0000313" key="3">
    <source>
        <dbReference type="Proteomes" id="UP000594638"/>
    </source>
</evidence>
<evidence type="ECO:0000313" key="2">
    <source>
        <dbReference type="EMBL" id="CAA2955050.1"/>
    </source>
</evidence>
<name>A0A8S0PNK2_OLEEU</name>
<protein>
    <submittedName>
        <fullName evidence="2">Uncharacterized protein</fullName>
    </submittedName>
</protein>
<feature type="transmembrane region" description="Helical" evidence="1">
    <location>
        <begin position="7"/>
        <end position="28"/>
    </location>
</feature>
<keyword evidence="1" id="KW-0812">Transmembrane</keyword>
<accession>A0A8S0PNK2</accession>
<dbReference type="AlphaFoldDB" id="A0A8S0PNK2"/>
<sequence>MRLNFRVSMICTCWVPFFTLEFTLGWLLYIDGVIYISVLRVIIAVNILIDVIVIIVILLDWSPLVEQEVGGAINDAVCCRLVGIGGRHIDPGAELHGVQCRQMPALDFEFDRKNSSMPVAALLH</sequence>
<keyword evidence="3" id="KW-1185">Reference proteome</keyword>
<feature type="transmembrane region" description="Helical" evidence="1">
    <location>
        <begin position="34"/>
        <end position="59"/>
    </location>
</feature>
<comment type="caution">
    <text evidence="2">The sequence shown here is derived from an EMBL/GenBank/DDBJ whole genome shotgun (WGS) entry which is preliminary data.</text>
</comment>
<keyword evidence="1" id="KW-0472">Membrane</keyword>
<organism evidence="2 3">
    <name type="scientific">Olea europaea subsp. europaea</name>
    <dbReference type="NCBI Taxonomy" id="158383"/>
    <lineage>
        <taxon>Eukaryota</taxon>
        <taxon>Viridiplantae</taxon>
        <taxon>Streptophyta</taxon>
        <taxon>Embryophyta</taxon>
        <taxon>Tracheophyta</taxon>
        <taxon>Spermatophyta</taxon>
        <taxon>Magnoliopsida</taxon>
        <taxon>eudicotyledons</taxon>
        <taxon>Gunneridae</taxon>
        <taxon>Pentapetalae</taxon>
        <taxon>asterids</taxon>
        <taxon>lamiids</taxon>
        <taxon>Lamiales</taxon>
        <taxon>Oleaceae</taxon>
        <taxon>Oleeae</taxon>
        <taxon>Olea</taxon>
    </lineage>
</organism>
<reference evidence="2 3" key="1">
    <citation type="submission" date="2019-12" db="EMBL/GenBank/DDBJ databases">
        <authorList>
            <person name="Alioto T."/>
            <person name="Alioto T."/>
            <person name="Gomez Garrido J."/>
        </authorList>
    </citation>
    <scope>NUCLEOTIDE SEQUENCE [LARGE SCALE GENOMIC DNA]</scope>
</reference>
<dbReference type="EMBL" id="CACTIH010000135">
    <property type="protein sequence ID" value="CAA2955050.1"/>
    <property type="molecule type" value="Genomic_DNA"/>
</dbReference>
<keyword evidence="1" id="KW-1133">Transmembrane helix</keyword>
<evidence type="ECO:0000256" key="1">
    <source>
        <dbReference type="SAM" id="Phobius"/>
    </source>
</evidence>
<proteinExistence type="predicted"/>